<evidence type="ECO:0000259" key="3">
    <source>
        <dbReference type="PROSITE" id="PS51253"/>
    </source>
</evidence>
<accession>G3MQ63</accession>
<dbReference type="PROSITE" id="PS51253">
    <property type="entry name" value="HTH_CENPB"/>
    <property type="match status" value="1"/>
</dbReference>
<dbReference type="Gene3D" id="1.10.10.60">
    <property type="entry name" value="Homeodomain-like"/>
    <property type="match status" value="2"/>
</dbReference>
<dbReference type="InterPro" id="IPR006600">
    <property type="entry name" value="HTH_CenpB_DNA-bd_dom"/>
</dbReference>
<organism evidence="4">
    <name type="scientific">Amblyomma maculatum</name>
    <name type="common">Gulf Coast tick</name>
    <dbReference type="NCBI Taxonomy" id="34609"/>
    <lineage>
        <taxon>Eukaryota</taxon>
        <taxon>Metazoa</taxon>
        <taxon>Ecdysozoa</taxon>
        <taxon>Arthropoda</taxon>
        <taxon>Chelicerata</taxon>
        <taxon>Arachnida</taxon>
        <taxon>Acari</taxon>
        <taxon>Parasitiformes</taxon>
        <taxon>Ixodida</taxon>
        <taxon>Ixodoidea</taxon>
        <taxon>Ixodidae</taxon>
        <taxon>Amblyomminae</taxon>
        <taxon>Amblyomma</taxon>
    </lineage>
</organism>
<evidence type="ECO:0000313" key="4">
    <source>
        <dbReference type="EMBL" id="AEO35631.1"/>
    </source>
</evidence>
<sequence length="516" mass="57446">MDDGDDSNCDVSAGGDQLYAVAGEPLCPDNTRKRTAATASEKRELCLWKRNHPRSTLQDVVLWTRINLGLDIGKSTVSRILQESDKWISTMPNTASSTNSRNQLVAEVETSLVSWLQGARSRGVYVSDMMIVEKARSLGKLLKMPDDFRYSRGWLHRFKKRHGISCSAACGEDVPPGSASCHELPQECDASTDQVQLRTVLADYSLKNIYHLQEIVFSYAAMPAKGTARGKQTHAQQRLVVGLLYNISSSHRWRPIVISSAKRPHSFGSLFDPDIYCSYHHEPRMQLTADILSSELKRLDESLCKERRHAVVLIDGAKSDSLSDTYFCNLQVQCLPPQCVSDISTMKTSAEHGVKAVYRKDLVMHSVMCKDAGLQDAVSIRWALRALSQAWMALPSQVISDSWSQTGLLPFQLAKATDSNAYESLVIELQQVLDIFSPGSDAASYISLDDCGAMNSCPPAAFRERPECIASILEPNCIDAWRGLHTLISYLEQEGDVNTVQDLCRLERNLNRRALK</sequence>
<dbReference type="SMART" id="SM00674">
    <property type="entry name" value="CENPB"/>
    <property type="match status" value="1"/>
</dbReference>
<dbReference type="GO" id="GO:0003677">
    <property type="term" value="F:DNA binding"/>
    <property type="evidence" value="ECO:0007669"/>
    <property type="project" value="UniProtKB-KW"/>
</dbReference>
<dbReference type="AlphaFoldDB" id="G3MQ63"/>
<dbReference type="InterPro" id="IPR050863">
    <property type="entry name" value="CenT-Element_Derived"/>
</dbReference>
<dbReference type="PANTHER" id="PTHR19303:SF73">
    <property type="entry name" value="PROTEIN PDC2"/>
    <property type="match status" value="1"/>
</dbReference>
<dbReference type="Pfam" id="PF03221">
    <property type="entry name" value="HTH_Tnp_Tc5"/>
    <property type="match status" value="1"/>
</dbReference>
<name>G3MQ63_AMBMU</name>
<protein>
    <recommendedName>
        <fullName evidence="3">HTH CENPB-type domain-containing protein</fullName>
    </recommendedName>
</protein>
<dbReference type="Pfam" id="PF03184">
    <property type="entry name" value="DDE_1"/>
    <property type="match status" value="1"/>
</dbReference>
<keyword evidence="2" id="KW-0238">DNA-binding</keyword>
<proteinExistence type="evidence at transcript level"/>
<dbReference type="EMBL" id="JO844014">
    <property type="protein sequence ID" value="AEO35631.1"/>
    <property type="molecule type" value="mRNA"/>
</dbReference>
<reference evidence="4" key="1">
    <citation type="journal article" date="2011" name="PLoS ONE">
        <title>A deep insight into the sialotranscriptome of the gulf coast tick, Amblyomma maculatum.</title>
        <authorList>
            <person name="Karim S."/>
            <person name="Singh P."/>
            <person name="Ribeiro J.M."/>
        </authorList>
    </citation>
    <scope>NUCLEOTIDE SEQUENCE</scope>
    <source>
        <tissue evidence="4">Salivary gland</tissue>
    </source>
</reference>
<dbReference type="GO" id="GO:0005634">
    <property type="term" value="C:nucleus"/>
    <property type="evidence" value="ECO:0007669"/>
    <property type="project" value="UniProtKB-SubCell"/>
</dbReference>
<dbReference type="InterPro" id="IPR009057">
    <property type="entry name" value="Homeodomain-like_sf"/>
</dbReference>
<dbReference type="SUPFAM" id="SSF46689">
    <property type="entry name" value="Homeodomain-like"/>
    <property type="match status" value="1"/>
</dbReference>
<comment type="subcellular location">
    <subcellularLocation>
        <location evidence="1">Nucleus</location>
    </subcellularLocation>
</comment>
<evidence type="ECO:0000256" key="2">
    <source>
        <dbReference type="ARBA" id="ARBA00023125"/>
    </source>
</evidence>
<dbReference type="InterPro" id="IPR004875">
    <property type="entry name" value="DDE_SF_endonuclease_dom"/>
</dbReference>
<dbReference type="PANTHER" id="PTHR19303">
    <property type="entry name" value="TRANSPOSON"/>
    <property type="match status" value="1"/>
</dbReference>
<evidence type="ECO:0000256" key="1">
    <source>
        <dbReference type="ARBA" id="ARBA00004123"/>
    </source>
</evidence>
<feature type="domain" description="HTH CENPB-type" evidence="3">
    <location>
        <begin position="96"/>
        <end position="168"/>
    </location>
</feature>